<reference evidence="1 2" key="1">
    <citation type="submission" date="2020-08" db="EMBL/GenBank/DDBJ databases">
        <title>Genomic Encyclopedia of Type Strains, Phase IV (KMG-V): Genome sequencing to study the core and pangenomes of soil and plant-associated prokaryotes.</title>
        <authorList>
            <person name="Whitman W."/>
        </authorList>
    </citation>
    <scope>NUCLEOTIDE SEQUENCE [LARGE SCALE GENOMIC DNA]</scope>
    <source>
        <strain evidence="1 2">M8UP14</strain>
    </source>
</reference>
<protein>
    <submittedName>
        <fullName evidence="1">Uncharacterized protein</fullName>
    </submittedName>
</protein>
<accession>A0A7W7ZF07</accession>
<comment type="caution">
    <text evidence="1">The sequence shown here is derived from an EMBL/GenBank/DDBJ whole genome shotgun (WGS) entry which is preliminary data.</text>
</comment>
<gene>
    <name evidence="1" type="ORF">HDF16_003212</name>
</gene>
<dbReference type="Proteomes" id="UP000540989">
    <property type="component" value="Unassembled WGS sequence"/>
</dbReference>
<dbReference type="EMBL" id="JACHIP010000004">
    <property type="protein sequence ID" value="MBB5058498.1"/>
    <property type="molecule type" value="Genomic_DNA"/>
</dbReference>
<evidence type="ECO:0000313" key="1">
    <source>
        <dbReference type="EMBL" id="MBB5058498.1"/>
    </source>
</evidence>
<proteinExistence type="predicted"/>
<name>A0A7W7ZF07_9BACT</name>
<sequence length="146" mass="16394">MRAEDEEEQALLHALFEKAKQFLISHEWCFGVGEAYFGDGIGGVIGIFLLELAPVSDNVDQWLWVIVGDIPSAYLVVDECPTPVEALETYIELMREWVALAYEGKASPEVFPVVAAPTPEHAEMLDGRLKTFENWIETESLGRRSH</sequence>
<evidence type="ECO:0000313" key="2">
    <source>
        <dbReference type="Proteomes" id="UP000540989"/>
    </source>
</evidence>
<keyword evidence="2" id="KW-1185">Reference proteome</keyword>
<organism evidence="1 2">
    <name type="scientific">Granulicella aggregans</name>
    <dbReference type="NCBI Taxonomy" id="474949"/>
    <lineage>
        <taxon>Bacteria</taxon>
        <taxon>Pseudomonadati</taxon>
        <taxon>Acidobacteriota</taxon>
        <taxon>Terriglobia</taxon>
        <taxon>Terriglobales</taxon>
        <taxon>Acidobacteriaceae</taxon>
        <taxon>Granulicella</taxon>
    </lineage>
</organism>
<dbReference type="AlphaFoldDB" id="A0A7W7ZF07"/>